<evidence type="ECO:0000256" key="3">
    <source>
        <dbReference type="ARBA" id="ARBA00023136"/>
    </source>
</evidence>
<evidence type="ECO:0000256" key="6">
    <source>
        <dbReference type="ARBA" id="ARBA00023288"/>
    </source>
</evidence>
<comment type="subcellular location">
    <subcellularLocation>
        <location evidence="1">Cell outer membrane</location>
        <topology evidence="1">Lipid-anchor</topology>
    </subcellularLocation>
</comment>
<keyword evidence="3" id="KW-0472">Membrane</keyword>
<feature type="chain" id="PRO_5015029785" evidence="8">
    <location>
        <begin position="33"/>
        <end position="70"/>
    </location>
</feature>
<feature type="signal peptide" evidence="8">
    <location>
        <begin position="1"/>
        <end position="32"/>
    </location>
</feature>
<proteinExistence type="predicted"/>
<dbReference type="OrthoDB" id="7066359at2"/>
<keyword evidence="4" id="KW-0564">Palmitate</keyword>
<evidence type="ECO:0000313" key="12">
    <source>
        <dbReference type="Proteomes" id="UP000183794"/>
    </source>
</evidence>
<evidence type="ECO:0000256" key="8">
    <source>
        <dbReference type="SAM" id="SignalP"/>
    </source>
</evidence>
<feature type="compositionally biased region" description="Polar residues" evidence="7">
    <location>
        <begin position="46"/>
        <end position="55"/>
    </location>
</feature>
<organism evidence="10 12">
    <name type="scientific">Moritella viscosa</name>
    <dbReference type="NCBI Taxonomy" id="80854"/>
    <lineage>
        <taxon>Bacteria</taxon>
        <taxon>Pseudomonadati</taxon>
        <taxon>Pseudomonadota</taxon>
        <taxon>Gammaproteobacteria</taxon>
        <taxon>Alteromonadales</taxon>
        <taxon>Moritellaceae</taxon>
        <taxon>Moritella</taxon>
    </lineage>
</organism>
<evidence type="ECO:0000313" key="11">
    <source>
        <dbReference type="Proteomes" id="UP000182660"/>
    </source>
</evidence>
<dbReference type="HOGENOM" id="CLU_2753459_0_0_6"/>
<dbReference type="PROSITE" id="PS51257">
    <property type="entry name" value="PROKAR_LIPOPROTEIN"/>
    <property type="match status" value="1"/>
</dbReference>
<evidence type="ECO:0000313" key="10">
    <source>
        <dbReference type="EMBL" id="SGZ04954.1"/>
    </source>
</evidence>
<dbReference type="InterPro" id="IPR032831">
    <property type="entry name" value="LptM_cons"/>
</dbReference>
<dbReference type="EMBL" id="FPLJ01000059">
    <property type="protein sequence ID" value="SGY93744.1"/>
    <property type="molecule type" value="Genomic_DNA"/>
</dbReference>
<evidence type="ECO:0000256" key="4">
    <source>
        <dbReference type="ARBA" id="ARBA00023139"/>
    </source>
</evidence>
<dbReference type="KEGG" id="mvs:MVIS_0053"/>
<evidence type="ECO:0000313" key="9">
    <source>
        <dbReference type="EMBL" id="SGY93744.1"/>
    </source>
</evidence>
<reference evidence="9 11" key="1">
    <citation type="submission" date="2016-11" db="EMBL/GenBank/DDBJ databases">
        <authorList>
            <person name="Klemetsen T."/>
        </authorList>
    </citation>
    <scope>NUCLEOTIDE SEQUENCE [LARGE SCALE GENOMIC DNA]</scope>
    <source>
        <strain evidence="9">MT 2528</strain>
    </source>
</reference>
<sequence>MSQVRKTTFITLAFMFSASLLSGCGISGPLYAPGTGPDVEKAKQVQVATPVTESVGSDDATGKTLSSEAE</sequence>
<keyword evidence="6" id="KW-0449">Lipoprotein</keyword>
<gene>
    <name evidence="9" type="ORF">MT2528_2634</name>
    <name evidence="10" type="ORF">NVI5450_2847</name>
</gene>
<name>A0A090I8D0_9GAMM</name>
<dbReference type="PATRIC" id="fig|80854.5.peg.53"/>
<dbReference type="RefSeq" id="WP_045108555.1">
    <property type="nucleotide sequence ID" value="NZ_CAWQZC010000103.1"/>
</dbReference>
<dbReference type="EMBL" id="FPLD01000073">
    <property type="protein sequence ID" value="SGZ04954.1"/>
    <property type="molecule type" value="Genomic_DNA"/>
</dbReference>
<dbReference type="Proteomes" id="UP000183794">
    <property type="component" value="Unassembled WGS sequence"/>
</dbReference>
<evidence type="ECO:0000256" key="1">
    <source>
        <dbReference type="ARBA" id="ARBA00004459"/>
    </source>
</evidence>
<dbReference type="AlphaFoldDB" id="A0A090I8D0"/>
<dbReference type="NCBIfam" id="NF047847">
    <property type="entry name" value="SS_mature_LptM"/>
    <property type="match status" value="1"/>
</dbReference>
<protein>
    <submittedName>
        <fullName evidence="10">Uncharacterized protein</fullName>
    </submittedName>
</protein>
<dbReference type="Proteomes" id="UP000182660">
    <property type="component" value="Unassembled WGS sequence"/>
</dbReference>
<accession>A0A090I8D0</accession>
<evidence type="ECO:0000256" key="5">
    <source>
        <dbReference type="ARBA" id="ARBA00023237"/>
    </source>
</evidence>
<reference evidence="10 12" key="2">
    <citation type="submission" date="2016-11" db="EMBL/GenBank/DDBJ databases">
        <authorList>
            <person name="Jaros S."/>
            <person name="Januszkiewicz K."/>
            <person name="Wedrychowicz H."/>
        </authorList>
    </citation>
    <scope>NUCLEOTIDE SEQUENCE [LARGE SCALE GENOMIC DNA]</scope>
    <source>
        <strain evidence="10">NVI 5450</strain>
    </source>
</reference>
<keyword evidence="2 8" id="KW-0732">Signal</keyword>
<dbReference type="GeneID" id="61296474"/>
<feature type="region of interest" description="Disordered" evidence="7">
    <location>
        <begin position="32"/>
        <end position="70"/>
    </location>
</feature>
<dbReference type="STRING" id="80854.MVIS_0053"/>
<evidence type="ECO:0000256" key="7">
    <source>
        <dbReference type="SAM" id="MobiDB-lite"/>
    </source>
</evidence>
<keyword evidence="11" id="KW-1185">Reference proteome</keyword>
<evidence type="ECO:0000256" key="2">
    <source>
        <dbReference type="ARBA" id="ARBA00022729"/>
    </source>
</evidence>
<keyword evidence="5" id="KW-0998">Cell outer membrane</keyword>